<evidence type="ECO:0000313" key="1">
    <source>
        <dbReference type="EMBL" id="OWZ20042.1"/>
    </source>
</evidence>
<dbReference type="AlphaFoldDB" id="A0A225WR57"/>
<dbReference type="Proteomes" id="UP000198211">
    <property type="component" value="Unassembled WGS sequence"/>
</dbReference>
<comment type="caution">
    <text evidence="1">The sequence shown here is derived from an EMBL/GenBank/DDBJ whole genome shotgun (WGS) entry which is preliminary data.</text>
</comment>
<keyword evidence="2" id="KW-1185">Reference proteome</keyword>
<sequence>MVEEVLKNNHYSLDGRALRYHFLPSETGLFCTQTWRDTCGPFTTVVQVKVDQKSAGVPQRTYRLNDRFWSFRWTLRYPYRNLGVVTQYSYRYVMDKAMADAPALRVAQALRSVCTGDSAHPLSSDMTETHDS</sequence>
<organism evidence="1 2">
    <name type="scientific">Phytophthora megakarya</name>
    <dbReference type="NCBI Taxonomy" id="4795"/>
    <lineage>
        <taxon>Eukaryota</taxon>
        <taxon>Sar</taxon>
        <taxon>Stramenopiles</taxon>
        <taxon>Oomycota</taxon>
        <taxon>Peronosporomycetes</taxon>
        <taxon>Peronosporales</taxon>
        <taxon>Peronosporaceae</taxon>
        <taxon>Phytophthora</taxon>
    </lineage>
</organism>
<gene>
    <name evidence="1" type="ORF">PHMEG_0005588</name>
</gene>
<name>A0A225WR57_9STRA</name>
<reference evidence="2" key="1">
    <citation type="submission" date="2017-03" db="EMBL/GenBank/DDBJ databases">
        <title>Phytopthora megakarya and P. palmivora, two closely related causual agents of cacao black pod achieved similar genome size and gene model numbers by different mechanisms.</title>
        <authorList>
            <person name="Ali S."/>
            <person name="Shao J."/>
            <person name="Larry D.J."/>
            <person name="Kronmiller B."/>
            <person name="Shen D."/>
            <person name="Strem M.D."/>
            <person name="Melnick R.L."/>
            <person name="Guiltinan M.J."/>
            <person name="Tyler B.M."/>
            <person name="Meinhardt L.W."/>
            <person name="Bailey B.A."/>
        </authorList>
    </citation>
    <scope>NUCLEOTIDE SEQUENCE [LARGE SCALE GENOMIC DNA]</scope>
    <source>
        <strain evidence="2">zdho120</strain>
    </source>
</reference>
<accession>A0A225WR57</accession>
<evidence type="ECO:0000313" key="2">
    <source>
        <dbReference type="Proteomes" id="UP000198211"/>
    </source>
</evidence>
<proteinExistence type="predicted"/>
<protein>
    <submittedName>
        <fullName evidence="1">Uncharacterized protein</fullName>
    </submittedName>
</protein>
<dbReference type="EMBL" id="NBNE01000366">
    <property type="protein sequence ID" value="OWZ20042.1"/>
    <property type="molecule type" value="Genomic_DNA"/>
</dbReference>